<feature type="region of interest" description="Disordered" evidence="1">
    <location>
        <begin position="1"/>
        <end position="36"/>
    </location>
</feature>
<accession>A0A6G9RNW6</accession>
<sequence>MSRKTVFNGTATGRRRKRRSHLQNSETISSELLHRPTLSRAQIQAKGAHHTPNQLEDAISLETVAQRAARAIKAYQMQIERAVIVYQHEFGHTIQEPGACLSRGAIYAVNQRRSRPITAQ</sequence>
<dbReference type="RefSeq" id="WP_167575992.1">
    <property type="nucleotide sequence ID" value="NZ_CP050321.1"/>
</dbReference>
<evidence type="ECO:0000256" key="1">
    <source>
        <dbReference type="SAM" id="MobiDB-lite"/>
    </source>
</evidence>
<dbReference type="Proteomes" id="UP000503580">
    <property type="component" value="Chromosome"/>
</dbReference>
<keyword evidence="3" id="KW-1185">Reference proteome</keyword>
<evidence type="ECO:0000313" key="3">
    <source>
        <dbReference type="Proteomes" id="UP000503580"/>
    </source>
</evidence>
<name>A0A6G9RNW6_9ENTR</name>
<dbReference type="AlphaFoldDB" id="A0A6G9RNW6"/>
<evidence type="ECO:0000313" key="2">
    <source>
        <dbReference type="EMBL" id="QIR27649.1"/>
    </source>
</evidence>
<dbReference type="Pfam" id="PF25694">
    <property type="entry name" value="N_peptide"/>
    <property type="match status" value="1"/>
</dbReference>
<dbReference type="InterPro" id="IPR057902">
    <property type="entry name" value="N_peptide"/>
</dbReference>
<protein>
    <submittedName>
        <fullName evidence="2">Antitermination protein</fullName>
    </submittedName>
</protein>
<dbReference type="EMBL" id="CP050321">
    <property type="protein sequence ID" value="QIR27649.1"/>
    <property type="molecule type" value="Genomic_DNA"/>
</dbReference>
<organism evidence="2 3">
    <name type="scientific">Kluyvera genomosp. 3</name>
    <dbReference type="NCBI Taxonomy" id="2774055"/>
    <lineage>
        <taxon>Bacteria</taxon>
        <taxon>Pseudomonadati</taxon>
        <taxon>Pseudomonadota</taxon>
        <taxon>Gammaproteobacteria</taxon>
        <taxon>Enterobacterales</taxon>
        <taxon>Enterobacteriaceae</taxon>
        <taxon>Kluyvera</taxon>
    </lineage>
</organism>
<gene>
    <name evidence="2" type="ORF">GY169_12930</name>
</gene>
<proteinExistence type="predicted"/>
<feature type="compositionally biased region" description="Polar residues" evidence="1">
    <location>
        <begin position="1"/>
        <end position="11"/>
    </location>
</feature>
<dbReference type="KEGG" id="kgn:GY169_12930"/>
<reference evidence="2 3" key="1">
    <citation type="submission" date="2020-02" db="EMBL/GenBank/DDBJ databases">
        <title>Whole genome PO2S7.</title>
        <authorList>
            <person name="Singha K.M."/>
        </authorList>
    </citation>
    <scope>NUCLEOTIDE SEQUENCE [LARGE SCALE GENOMIC DNA]</scope>
    <source>
        <strain evidence="2 3">PO2S7</strain>
    </source>
</reference>